<dbReference type="InterPro" id="IPR036386">
    <property type="entry name" value="HscB_C_sf"/>
</dbReference>
<dbReference type="PANTHER" id="PTHR14021:SF15">
    <property type="entry name" value="IRON-SULFUR CLUSTER CO-CHAPERONE PROTEIN HSCB"/>
    <property type="match status" value="1"/>
</dbReference>
<dbReference type="GO" id="GO:0051087">
    <property type="term" value="F:protein-folding chaperone binding"/>
    <property type="evidence" value="ECO:0007669"/>
    <property type="project" value="InterPro"/>
</dbReference>
<feature type="domain" description="J" evidence="6">
    <location>
        <begin position="2"/>
        <end position="81"/>
    </location>
</feature>
<dbReference type="PANTHER" id="PTHR14021">
    <property type="entry name" value="IRON-SULFUR CLUSTER CO-CHAPERONE PROTEIN HSCB"/>
    <property type="match status" value="1"/>
</dbReference>
<name>A0A451DBU3_9GAMM</name>
<dbReference type="InterPro" id="IPR001623">
    <property type="entry name" value="DnaJ_domain"/>
</dbReference>
<organism evidence="7 8">
    <name type="scientific">Buchnera aphidicola</name>
    <name type="common">Cinara laricifoliae</name>
    <dbReference type="NCBI Taxonomy" id="2518977"/>
    <lineage>
        <taxon>Bacteria</taxon>
        <taxon>Pseudomonadati</taxon>
        <taxon>Pseudomonadota</taxon>
        <taxon>Gammaproteobacteria</taxon>
        <taxon>Enterobacterales</taxon>
        <taxon>Erwiniaceae</taxon>
        <taxon>Buchnera</taxon>
    </lineage>
</organism>
<comment type="function">
    <text evidence="3">Co-chaperone involved in the maturation of iron-sulfur cluster-containing proteins. Seems to help targeting proteins to be folded toward HscA.</text>
</comment>
<proteinExistence type="predicted"/>
<dbReference type="Gene3D" id="1.10.287.110">
    <property type="entry name" value="DnaJ domain"/>
    <property type="match status" value="1"/>
</dbReference>
<dbReference type="RefSeq" id="WP_172598726.1">
    <property type="nucleotide sequence ID" value="NZ_LR217717.1"/>
</dbReference>
<evidence type="ECO:0000256" key="1">
    <source>
        <dbReference type="ARBA" id="ARBA00017570"/>
    </source>
</evidence>
<evidence type="ECO:0000256" key="4">
    <source>
        <dbReference type="ARBA" id="ARBA00025986"/>
    </source>
</evidence>
<sequence>MNYFNLFQLPEKFNIDKNKLVNTFYTLQKKYHPDNCNNKNLNETEKLLKSIQINKGFKILKNKFTRASHLLEINKKKDNIKKKYIFNKKDILMKKFKLYEKIQKIKNKSNSYDEIYIFIKNIKIKLKLYFSEFETAIEKKKINFAHQIFYHISFIYKILRKAQNLKNNLTK</sequence>
<dbReference type="GO" id="GO:0051259">
    <property type="term" value="P:protein complex oligomerization"/>
    <property type="evidence" value="ECO:0007669"/>
    <property type="project" value="InterPro"/>
</dbReference>
<dbReference type="GO" id="GO:0001671">
    <property type="term" value="F:ATPase activator activity"/>
    <property type="evidence" value="ECO:0007669"/>
    <property type="project" value="InterPro"/>
</dbReference>
<dbReference type="Gene3D" id="1.20.1280.20">
    <property type="entry name" value="HscB, C-terminal domain"/>
    <property type="match status" value="1"/>
</dbReference>
<dbReference type="AlphaFoldDB" id="A0A451DBU3"/>
<dbReference type="InterPro" id="IPR036869">
    <property type="entry name" value="J_dom_sf"/>
</dbReference>
<evidence type="ECO:0000259" key="6">
    <source>
        <dbReference type="PROSITE" id="PS50076"/>
    </source>
</evidence>
<evidence type="ECO:0000313" key="7">
    <source>
        <dbReference type="EMBL" id="VFP83874.1"/>
    </source>
</evidence>
<dbReference type="GO" id="GO:0044571">
    <property type="term" value="P:[2Fe-2S] cluster assembly"/>
    <property type="evidence" value="ECO:0007669"/>
    <property type="project" value="InterPro"/>
</dbReference>
<evidence type="ECO:0000256" key="2">
    <source>
        <dbReference type="ARBA" id="ARBA00023186"/>
    </source>
</evidence>
<dbReference type="SUPFAM" id="SSF47144">
    <property type="entry name" value="HSC20 (HSCB), C-terminal oligomerisation domain"/>
    <property type="match status" value="1"/>
</dbReference>
<protein>
    <recommendedName>
        <fullName evidence="1">Co-chaperone protein HscB</fullName>
    </recommendedName>
    <alternativeName>
        <fullName evidence="5">Hsc20</fullName>
    </alternativeName>
</protein>
<evidence type="ECO:0000256" key="3">
    <source>
        <dbReference type="ARBA" id="ARBA00025596"/>
    </source>
</evidence>
<reference evidence="7 8" key="1">
    <citation type="submission" date="2019-02" db="EMBL/GenBank/DDBJ databases">
        <authorList>
            <person name="Manzano-Marin A."/>
            <person name="Manzano-Marin A."/>
        </authorList>
    </citation>
    <scope>NUCLEOTIDE SEQUENCE [LARGE SCALE GENOMIC DNA]</scope>
    <source>
        <strain evidence="7 8">BuCilaricifoliae</strain>
    </source>
</reference>
<dbReference type="NCBIfam" id="TIGR00714">
    <property type="entry name" value="hscB"/>
    <property type="match status" value="1"/>
</dbReference>
<accession>A0A451DBU3</accession>
<dbReference type="InterPro" id="IPR004640">
    <property type="entry name" value="HscB"/>
</dbReference>
<dbReference type="Proteomes" id="UP000294349">
    <property type="component" value="Chromosome"/>
</dbReference>
<comment type="subunit">
    <text evidence="4">Interacts with HscA and stimulates its ATPase activity. Interacts with IscU.</text>
</comment>
<evidence type="ECO:0000256" key="5">
    <source>
        <dbReference type="ARBA" id="ARBA00030734"/>
    </source>
</evidence>
<dbReference type="PROSITE" id="PS50076">
    <property type="entry name" value="DNAJ_2"/>
    <property type="match status" value="1"/>
</dbReference>
<dbReference type="SUPFAM" id="SSF46565">
    <property type="entry name" value="Chaperone J-domain"/>
    <property type="match status" value="1"/>
</dbReference>
<dbReference type="EMBL" id="LR217717">
    <property type="protein sequence ID" value="VFP83874.1"/>
    <property type="molecule type" value="Genomic_DNA"/>
</dbReference>
<gene>
    <name evidence="7" type="primary">hscB</name>
    <name evidence="7" type="ORF">BUCILAFE3058_406</name>
</gene>
<keyword evidence="2" id="KW-0143">Chaperone</keyword>
<evidence type="ECO:0000313" key="8">
    <source>
        <dbReference type="Proteomes" id="UP000294349"/>
    </source>
</evidence>